<evidence type="ECO:0000313" key="4">
    <source>
        <dbReference type="EMBL" id="QIN79241.1"/>
    </source>
</evidence>
<evidence type="ECO:0008006" key="6">
    <source>
        <dbReference type="Google" id="ProtNLM"/>
    </source>
</evidence>
<feature type="transmembrane region" description="Helical" evidence="2">
    <location>
        <begin position="179"/>
        <end position="198"/>
    </location>
</feature>
<feature type="chain" id="PRO_5026176733" description="Gram-positive cocci surface proteins LPxTG domain-containing protein" evidence="3">
    <location>
        <begin position="24"/>
        <end position="203"/>
    </location>
</feature>
<evidence type="ECO:0000256" key="2">
    <source>
        <dbReference type="SAM" id="Phobius"/>
    </source>
</evidence>
<feature type="signal peptide" evidence="3">
    <location>
        <begin position="1"/>
        <end position="23"/>
    </location>
</feature>
<dbReference type="EMBL" id="CP045121">
    <property type="protein sequence ID" value="QIN79241.1"/>
    <property type="molecule type" value="Genomic_DNA"/>
</dbReference>
<gene>
    <name evidence="4" type="ORF">GBA65_12750</name>
</gene>
<name>A0A6G8PYF6_9ACTN</name>
<evidence type="ECO:0000256" key="3">
    <source>
        <dbReference type="SAM" id="SignalP"/>
    </source>
</evidence>
<keyword evidence="2" id="KW-1133">Transmembrane helix</keyword>
<accession>A0A6G8PYF6</accession>
<keyword evidence="5" id="KW-1185">Reference proteome</keyword>
<protein>
    <recommendedName>
        <fullName evidence="6">Gram-positive cocci surface proteins LPxTG domain-containing protein</fullName>
    </recommendedName>
</protein>
<feature type="region of interest" description="Disordered" evidence="1">
    <location>
        <begin position="117"/>
        <end position="181"/>
    </location>
</feature>
<organism evidence="4 5">
    <name type="scientific">Rubrobacter marinus</name>
    <dbReference type="NCBI Taxonomy" id="2653852"/>
    <lineage>
        <taxon>Bacteria</taxon>
        <taxon>Bacillati</taxon>
        <taxon>Actinomycetota</taxon>
        <taxon>Rubrobacteria</taxon>
        <taxon>Rubrobacterales</taxon>
        <taxon>Rubrobacteraceae</taxon>
        <taxon>Rubrobacter</taxon>
    </lineage>
</organism>
<reference evidence="4 5" key="1">
    <citation type="submission" date="2019-10" db="EMBL/GenBank/DDBJ databases">
        <title>Rubrobacter sp nov SCSIO 52915 isolated from a deep-sea sediment in the South China Sea.</title>
        <authorList>
            <person name="Chen R.W."/>
        </authorList>
    </citation>
    <scope>NUCLEOTIDE SEQUENCE [LARGE SCALE GENOMIC DNA]</scope>
    <source>
        <strain evidence="4 5">SCSIO 52915</strain>
    </source>
</reference>
<sequence>MKKLMMLAAMLAMALVAAAPALAQDAVIEGDDESSTDETSVEAGQYSQVAVNDCEQVLDQVAYQYNAPVADVSGDENEVAQGGNGVDAEQVQYCVNLLQGGFNEADVDEDDDGVVEEGEGAAAAAAAAASASSGEESSGEESSSEESSSSEEESSSESSEEESSGEEEESSEELPETGGFGLLTLGAGALLVAGGVVARRIVR</sequence>
<proteinExistence type="predicted"/>
<dbReference type="AlphaFoldDB" id="A0A6G8PYF6"/>
<evidence type="ECO:0000313" key="5">
    <source>
        <dbReference type="Proteomes" id="UP000502706"/>
    </source>
</evidence>
<keyword evidence="3" id="KW-0732">Signal</keyword>
<evidence type="ECO:0000256" key="1">
    <source>
        <dbReference type="SAM" id="MobiDB-lite"/>
    </source>
</evidence>
<keyword evidence="2" id="KW-0472">Membrane</keyword>
<feature type="compositionally biased region" description="Low complexity" evidence="1">
    <location>
        <begin position="120"/>
        <end position="136"/>
    </location>
</feature>
<dbReference type="KEGG" id="rmar:GBA65_12750"/>
<feature type="compositionally biased region" description="Acidic residues" evidence="1">
    <location>
        <begin position="137"/>
        <end position="175"/>
    </location>
</feature>
<keyword evidence="2" id="KW-0812">Transmembrane</keyword>
<dbReference type="Proteomes" id="UP000502706">
    <property type="component" value="Chromosome"/>
</dbReference>
<dbReference type="RefSeq" id="WP_166396902.1">
    <property type="nucleotide sequence ID" value="NZ_CP045121.1"/>
</dbReference>